<evidence type="ECO:0000313" key="1">
    <source>
        <dbReference type="EMBL" id="CAG9860196.1"/>
    </source>
</evidence>
<dbReference type="InterPro" id="IPR052876">
    <property type="entry name" value="Insect_Hormone_Regulators"/>
</dbReference>
<sequence>MLNSALLPIYKTTNHNRCNCEMSFRPVDLGRAYYPRYLHAGFCQPNSCEKYYQCVEKKYYVKVLRKKEFKDGEDAISSSSLPKALRNVWMAETFPVGVACECVIDFQTESFSN</sequence>
<dbReference type="GO" id="GO:0005102">
    <property type="term" value="F:signaling receptor binding"/>
    <property type="evidence" value="ECO:0007669"/>
    <property type="project" value="TreeGrafter"/>
</dbReference>
<dbReference type="AlphaFoldDB" id="A0A9N9TTP4"/>
<keyword evidence="2" id="KW-1185">Reference proteome</keyword>
<accession>A0A9N9TTP4</accession>
<dbReference type="PANTHER" id="PTHR39940">
    <property type="entry name" value="PROTHORACICOTROPIC HORMONE, ISOFORM F"/>
    <property type="match status" value="1"/>
</dbReference>
<reference evidence="1" key="1">
    <citation type="submission" date="2022-01" db="EMBL/GenBank/DDBJ databases">
        <authorList>
            <person name="King R."/>
        </authorList>
    </citation>
    <scope>NUCLEOTIDE SEQUENCE</scope>
</reference>
<evidence type="ECO:0000313" key="2">
    <source>
        <dbReference type="Proteomes" id="UP001153712"/>
    </source>
</evidence>
<dbReference type="PANTHER" id="PTHR39940:SF1">
    <property type="entry name" value="PROTHORACICOTROPIC HORMONE, ISOFORM F"/>
    <property type="match status" value="1"/>
</dbReference>
<dbReference type="Proteomes" id="UP001153712">
    <property type="component" value="Chromosome 3"/>
</dbReference>
<dbReference type="EMBL" id="OU900096">
    <property type="protein sequence ID" value="CAG9860196.1"/>
    <property type="molecule type" value="Genomic_DNA"/>
</dbReference>
<dbReference type="InterPro" id="IPR029034">
    <property type="entry name" value="Cystine-knot_cytokine"/>
</dbReference>
<gene>
    <name evidence="1" type="ORF">PHYEVI_LOCUS6552</name>
</gene>
<organism evidence="1 2">
    <name type="scientific">Phyllotreta striolata</name>
    <name type="common">Striped flea beetle</name>
    <name type="synonym">Crioceris striolata</name>
    <dbReference type="NCBI Taxonomy" id="444603"/>
    <lineage>
        <taxon>Eukaryota</taxon>
        <taxon>Metazoa</taxon>
        <taxon>Ecdysozoa</taxon>
        <taxon>Arthropoda</taxon>
        <taxon>Hexapoda</taxon>
        <taxon>Insecta</taxon>
        <taxon>Pterygota</taxon>
        <taxon>Neoptera</taxon>
        <taxon>Endopterygota</taxon>
        <taxon>Coleoptera</taxon>
        <taxon>Polyphaga</taxon>
        <taxon>Cucujiformia</taxon>
        <taxon>Chrysomeloidea</taxon>
        <taxon>Chrysomelidae</taxon>
        <taxon>Galerucinae</taxon>
        <taxon>Alticini</taxon>
        <taxon>Phyllotreta</taxon>
    </lineage>
</organism>
<protein>
    <recommendedName>
        <fullName evidence="3">Prothoracicotropic hormone</fullName>
    </recommendedName>
</protein>
<proteinExistence type="predicted"/>
<evidence type="ECO:0008006" key="3">
    <source>
        <dbReference type="Google" id="ProtNLM"/>
    </source>
</evidence>
<dbReference type="OrthoDB" id="5950649at2759"/>
<dbReference type="SUPFAM" id="SSF57501">
    <property type="entry name" value="Cystine-knot cytokines"/>
    <property type="match status" value="1"/>
</dbReference>
<name>A0A9N9TTP4_PHYSR</name>
<dbReference type="Gene3D" id="2.10.90.10">
    <property type="entry name" value="Cystine-knot cytokines"/>
    <property type="match status" value="1"/>
</dbReference>